<organism evidence="1 2">
    <name type="scientific">Iris pallida</name>
    <name type="common">Sweet iris</name>
    <dbReference type="NCBI Taxonomy" id="29817"/>
    <lineage>
        <taxon>Eukaryota</taxon>
        <taxon>Viridiplantae</taxon>
        <taxon>Streptophyta</taxon>
        <taxon>Embryophyta</taxon>
        <taxon>Tracheophyta</taxon>
        <taxon>Spermatophyta</taxon>
        <taxon>Magnoliopsida</taxon>
        <taxon>Liliopsida</taxon>
        <taxon>Asparagales</taxon>
        <taxon>Iridaceae</taxon>
        <taxon>Iridoideae</taxon>
        <taxon>Irideae</taxon>
        <taxon>Iris</taxon>
    </lineage>
</organism>
<dbReference type="PANTHER" id="PTHR33625">
    <property type="entry name" value="OS08G0179900 PROTEIN"/>
    <property type="match status" value="1"/>
</dbReference>
<evidence type="ECO:0000313" key="2">
    <source>
        <dbReference type="Proteomes" id="UP001140949"/>
    </source>
</evidence>
<dbReference type="EMBL" id="JANAVB010028000">
    <property type="protein sequence ID" value="KAJ6816956.1"/>
    <property type="molecule type" value="Genomic_DNA"/>
</dbReference>
<protein>
    <submittedName>
        <fullName evidence="1">Uncharacterized protein</fullName>
    </submittedName>
</protein>
<comment type="caution">
    <text evidence="1">The sequence shown here is derived from an EMBL/GenBank/DDBJ whole genome shotgun (WGS) entry which is preliminary data.</text>
</comment>
<evidence type="ECO:0000313" key="1">
    <source>
        <dbReference type="EMBL" id="KAJ6816956.1"/>
    </source>
</evidence>
<gene>
    <name evidence="1" type="ORF">M6B38_413710</name>
</gene>
<dbReference type="AlphaFoldDB" id="A0AAX6FKR5"/>
<proteinExistence type="predicted"/>
<name>A0AAX6FKR5_IRIPA</name>
<dbReference type="PANTHER" id="PTHR33625:SF3">
    <property type="entry name" value="OS04G0550700 PROTEIN"/>
    <property type="match status" value="1"/>
</dbReference>
<keyword evidence="2" id="KW-1185">Reference proteome</keyword>
<dbReference type="Proteomes" id="UP001140949">
    <property type="component" value="Unassembled WGS sequence"/>
</dbReference>
<reference evidence="1" key="2">
    <citation type="submission" date="2023-04" db="EMBL/GenBank/DDBJ databases">
        <authorList>
            <person name="Bruccoleri R.E."/>
            <person name="Oakeley E.J."/>
            <person name="Faust A.-M."/>
            <person name="Dessus-Babus S."/>
            <person name="Altorfer M."/>
            <person name="Burckhardt D."/>
            <person name="Oertli M."/>
            <person name="Naumann U."/>
            <person name="Petersen F."/>
            <person name="Wong J."/>
        </authorList>
    </citation>
    <scope>NUCLEOTIDE SEQUENCE</scope>
    <source>
        <strain evidence="1">GSM-AAB239-AS_SAM_17_03QT</strain>
        <tissue evidence="1">Leaf</tissue>
    </source>
</reference>
<accession>A0AAX6FKR5</accession>
<sequence length="312" mass="33631">MRRSTGVGGGRMLRAMGRAVGGAKEAVAATGGARGAKAARAVSMSPPASSSPPSFAVSASGGGSVTCLVDGDEWERVGEEVEEGVGDIGGAGFGGFSERFVFGDVPSREEAEDAVSTLQQIFVPVTFSQVAEDIYPSPRSEVTVDKMITLTDVTQGLSSSESESDWIEPAMHLYSSRASQSYEHGKVLDAFRLLQINPSVQRMVVSLSSDKAVWDAVMKNEVVQEFQKTVYEAENSEPQAADKGHNILKWILDGTKAKIAEFFGKITELVNDIFRSQEKEKETDLFDDLLRSSFMLSVVVFIIVVAMRVQKA</sequence>
<reference evidence="1" key="1">
    <citation type="journal article" date="2023" name="GigaByte">
        <title>Genome assembly of the bearded iris, Iris pallida Lam.</title>
        <authorList>
            <person name="Bruccoleri R.E."/>
            <person name="Oakeley E.J."/>
            <person name="Faust A.M.E."/>
            <person name="Altorfer M."/>
            <person name="Dessus-Babus S."/>
            <person name="Burckhardt D."/>
            <person name="Oertli M."/>
            <person name="Naumann U."/>
            <person name="Petersen F."/>
            <person name="Wong J."/>
        </authorList>
    </citation>
    <scope>NUCLEOTIDE SEQUENCE</scope>
    <source>
        <strain evidence="1">GSM-AAB239-AS_SAM_17_03QT</strain>
    </source>
</reference>